<feature type="transmembrane region" description="Helical" evidence="2">
    <location>
        <begin position="55"/>
        <end position="79"/>
    </location>
</feature>
<evidence type="ECO:0000313" key="4">
    <source>
        <dbReference type="Proteomes" id="UP000242146"/>
    </source>
</evidence>
<keyword evidence="2" id="KW-0472">Membrane</keyword>
<feature type="compositionally biased region" description="Low complexity" evidence="1">
    <location>
        <begin position="1550"/>
        <end position="1605"/>
    </location>
</feature>
<reference evidence="3 4" key="1">
    <citation type="submission" date="2016-07" db="EMBL/GenBank/DDBJ databases">
        <title>Pervasive Adenine N6-methylation of Active Genes in Fungi.</title>
        <authorList>
            <consortium name="DOE Joint Genome Institute"/>
            <person name="Mondo S.J."/>
            <person name="Dannebaum R.O."/>
            <person name="Kuo R.C."/>
            <person name="Labutti K."/>
            <person name="Haridas S."/>
            <person name="Kuo A."/>
            <person name="Salamov A."/>
            <person name="Ahrendt S.R."/>
            <person name="Lipzen A."/>
            <person name="Sullivan W."/>
            <person name="Andreopoulos W.B."/>
            <person name="Clum A."/>
            <person name="Lindquist E."/>
            <person name="Daum C."/>
            <person name="Ramamoorthy G.K."/>
            <person name="Gryganskyi A."/>
            <person name="Culley D."/>
            <person name="Magnuson J.K."/>
            <person name="James T.Y."/>
            <person name="O'Malley M.A."/>
            <person name="Stajich J.E."/>
            <person name="Spatafora J.W."/>
            <person name="Visel A."/>
            <person name="Grigoriev I.V."/>
        </authorList>
    </citation>
    <scope>NUCLEOTIDE SEQUENCE [LARGE SCALE GENOMIC DNA]</scope>
    <source>
        <strain evidence="3 4">NRRL 3301</strain>
    </source>
</reference>
<sequence length="1627" mass="170207">MSTPNHDGEAFAASAQDEYYHNARERSINDDEMMEEYSEKPPPPRKTPFYKNKKIMIPCLVISAILIVVIVCLMVFVFFPMICQSLMNQAGVNVNAALISFSAPTSGPHAKRDFNPQTEFMMNMDSTLKNTGPFAATIVFNNPIEIHYNDTKLGTITLPNTNIAGGQGALLADTPFLINDTNFFASFSKDMLALDTFYWTMKGSAVITALGRSATVNLDKNIGIPGMGGFKDVKIQSFNLPSNGPNNTGIVVELGTIMNSPSPVSIALGTIKLNIGYQGVNLGTVTGQGVTLQSGQNPIQLNGVIEPLSNQADLDKVGDMFSKYVTGNVAQTSAVGVSCAPDGANSIQWLSEAFTSLTLNVGLQNQGGPLKIIKGVSMGYLDLAFSAQNPYSPTINAPNIVADWGVPFGFTLGIYEVTQNITMNTTQGGNFSQLVVPWVPSQSDQQSGKLQFAVNQGTLQTLPGKNDAFNAYTYDLTASNNYTFGVTGVANTKTTTPIGNITLSGVSFVVDTSLHGFQFLNSTPTTIGAVDMIGGTKDALQLNIGAIMGNPSDISMSIGDVTFKLLSNDSTQVGTATLANLTLQRGNNNVTVQANFDPRSSQQGQNMLSSFVMGQNSTTSIAGFQGSTAIQSLINALGSINIATTLPGLKAPLIQFAALTVLPNTPQTSIVNVAVTIANPFTAGLAITKVISAATYKGMPVGNINQDISSNPYVIGGHATTASPQLNMQMNLEPSAVALLMRDLAVDAHLDTTALDALLGMGGFHIQGQQSVNPTAAVFQGFNISSYVMQAMTALKADLDLTSTLQVGDYVDDLSFAQNGVQIKSDDTVTRLIPIVGQPIVQAIVNGATLGFDTLVLSNPTDNNAAVQMKGSILKTGPMDATISFPTPLSVRFQGKEIGTASMPPVNAVADQGAQFDVPSNFVITDAQGMENFAAYMINNEEFVWEIVSNDVSVTALGFTFTNISMDKFVTIKGCNGFKNDVIINSFNLPANDPAGGITLTTATSITNPSQVGFNLNSVQFLAYYQQTQLGPLGASPGNFAPAAVSSLNMTGRLIPQSGQGLADVTTVFENYLAAKDTPVTVKGYSASGPTGQVGWLTNAFKTLTIENVIMPGPKEKPQLIPSITMNNMQLDFTKDAWAPGASSTSVVAQLKSPFGFPLGVSQLSMEVDSKVGGQEMAHLSIPVQKASTDANNVVTTSFSNVPFASKNNDIFSMFMAALTKSANGTFELAGTSNALADTAIGAIQLNNVGFDVQTSLAGFNNFDGKTQILSTTVSGGTSEYVIVDTVVAFNNPSQITITIGDLNLDALYAGTKVGSVYFTNTVIKPGMNQFSSVFHLFGDTNAVGQVFSDYLTNAQIGLSIIGSQQSTKVASLQTAMQTVNLATTMQGFQSNLIAGVKVIATLGGVLAQKAQTIVTLQNPLKTEYVLTDLHADVFFTPSSGGSFKVGHVAGIPGPCSVPAGGSTNCDQWTVNLDANLPQLLLLITAPNKNLNLQQNISTTVGGGNGYKSQFYYYQNNVPTSMELDAGLLNLPLGPQVNTTGNPTASMGQAGPSSSGSASGPASSAPASSGGAPAIPTIIPTTTAPPAAPPSTETPKSDPSPSKAEPTPPTAPTASGHAPSGQAASAA</sequence>
<name>A0A1X2GK70_9FUNG</name>
<dbReference type="PANTHER" id="PTHR35895:SF1">
    <property type="entry name" value="LIPID-BINDING SERUM GLYCOPROTEIN C-TERMINAL DOMAIN-CONTAINING PROTEIN"/>
    <property type="match status" value="1"/>
</dbReference>
<feature type="non-terminal residue" evidence="3">
    <location>
        <position position="1"/>
    </location>
</feature>
<evidence type="ECO:0000256" key="1">
    <source>
        <dbReference type="SAM" id="MobiDB-lite"/>
    </source>
</evidence>
<dbReference type="PANTHER" id="PTHR35895">
    <property type="entry name" value="CHROMOSOME 16, WHOLE GENOME SHOTGUN SEQUENCE"/>
    <property type="match status" value="1"/>
</dbReference>
<keyword evidence="2" id="KW-1133">Transmembrane helix</keyword>
<keyword evidence="2" id="KW-0812">Transmembrane</keyword>
<accession>A0A1X2GK70</accession>
<dbReference type="InterPro" id="IPR046368">
    <property type="entry name" value="Tag1"/>
</dbReference>
<comment type="caution">
    <text evidence="3">The sequence shown here is derived from an EMBL/GenBank/DDBJ whole genome shotgun (WGS) entry which is preliminary data.</text>
</comment>
<feature type="region of interest" description="Disordered" evidence="1">
    <location>
        <begin position="1535"/>
        <end position="1627"/>
    </location>
</feature>
<gene>
    <name evidence="3" type="ORF">DM01DRAFT_1321012</name>
</gene>
<evidence type="ECO:0000313" key="3">
    <source>
        <dbReference type="EMBL" id="ORX55704.1"/>
    </source>
</evidence>
<dbReference type="OrthoDB" id="10039566at2759"/>
<dbReference type="InterPro" id="IPR022185">
    <property type="entry name" value="DUF3712"/>
</dbReference>
<dbReference type="GO" id="GO:0000329">
    <property type="term" value="C:fungal-type vacuole membrane"/>
    <property type="evidence" value="ECO:0007669"/>
    <property type="project" value="InterPro"/>
</dbReference>
<organism evidence="3 4">
    <name type="scientific">Hesseltinella vesiculosa</name>
    <dbReference type="NCBI Taxonomy" id="101127"/>
    <lineage>
        <taxon>Eukaryota</taxon>
        <taxon>Fungi</taxon>
        <taxon>Fungi incertae sedis</taxon>
        <taxon>Mucoromycota</taxon>
        <taxon>Mucoromycotina</taxon>
        <taxon>Mucoromycetes</taxon>
        <taxon>Mucorales</taxon>
        <taxon>Cunninghamellaceae</taxon>
        <taxon>Hesseltinella</taxon>
    </lineage>
</organism>
<evidence type="ECO:0000256" key="2">
    <source>
        <dbReference type="SAM" id="Phobius"/>
    </source>
</evidence>
<keyword evidence="4" id="KW-1185">Reference proteome</keyword>
<feature type="compositionally biased region" description="Polar residues" evidence="1">
    <location>
        <begin position="1536"/>
        <end position="1547"/>
    </location>
</feature>
<dbReference type="EMBL" id="MCGT01000011">
    <property type="protein sequence ID" value="ORX55704.1"/>
    <property type="molecule type" value="Genomic_DNA"/>
</dbReference>
<proteinExistence type="predicted"/>
<dbReference type="Pfam" id="PF12505">
    <property type="entry name" value="DUF3712"/>
    <property type="match status" value="4"/>
</dbReference>
<dbReference type="STRING" id="101127.A0A1X2GK70"/>
<protein>
    <submittedName>
        <fullName evidence="3">Uncharacterized protein</fullName>
    </submittedName>
</protein>
<feature type="region of interest" description="Disordered" evidence="1">
    <location>
        <begin position="1"/>
        <end position="20"/>
    </location>
</feature>
<dbReference type="Proteomes" id="UP000242146">
    <property type="component" value="Unassembled WGS sequence"/>
</dbReference>